<sequence length="164" mass="18857">MCRDAKPQSTSTDSSSPMIGAISFTTSDHNILQNGLQQVRGFENAPEHENPKLGYEQSDQADEHSDYERMDEPVDGFVENDYKVDDEQPTTSEEPVNLDFNFCFGLYEEQKVRDTDNDYGNSVKLESWMVERMKKQHLGRGDELIHSTLGLKWRNQFSEKVKAQ</sequence>
<organism evidence="2 3">
    <name type="scientific">Olea europaea subsp. europaea</name>
    <dbReference type="NCBI Taxonomy" id="158383"/>
    <lineage>
        <taxon>Eukaryota</taxon>
        <taxon>Viridiplantae</taxon>
        <taxon>Streptophyta</taxon>
        <taxon>Embryophyta</taxon>
        <taxon>Tracheophyta</taxon>
        <taxon>Spermatophyta</taxon>
        <taxon>Magnoliopsida</taxon>
        <taxon>eudicotyledons</taxon>
        <taxon>Gunneridae</taxon>
        <taxon>Pentapetalae</taxon>
        <taxon>asterids</taxon>
        <taxon>lamiids</taxon>
        <taxon>Lamiales</taxon>
        <taxon>Oleaceae</taxon>
        <taxon>Oleeae</taxon>
        <taxon>Olea</taxon>
    </lineage>
</organism>
<reference evidence="2 3" key="1">
    <citation type="submission" date="2019-12" db="EMBL/GenBank/DDBJ databases">
        <authorList>
            <person name="Alioto T."/>
            <person name="Alioto T."/>
            <person name="Gomez Garrido J."/>
        </authorList>
    </citation>
    <scope>NUCLEOTIDE SEQUENCE [LARGE SCALE GENOMIC DNA]</scope>
</reference>
<evidence type="ECO:0000256" key="1">
    <source>
        <dbReference type="SAM" id="MobiDB-lite"/>
    </source>
</evidence>
<dbReference type="EMBL" id="CACTIH010007344">
    <property type="protein sequence ID" value="CAA3010519.1"/>
    <property type="molecule type" value="Genomic_DNA"/>
</dbReference>
<name>A0A8S0TWX5_OLEEU</name>
<feature type="compositionally biased region" description="Polar residues" evidence="1">
    <location>
        <begin position="7"/>
        <end position="37"/>
    </location>
</feature>
<dbReference type="AlphaFoldDB" id="A0A8S0TWX5"/>
<evidence type="ECO:0000313" key="2">
    <source>
        <dbReference type="EMBL" id="CAA3010519.1"/>
    </source>
</evidence>
<protein>
    <submittedName>
        <fullName evidence="2">Uncharacterized protein</fullName>
    </submittedName>
</protein>
<feature type="compositionally biased region" description="Basic and acidic residues" evidence="1">
    <location>
        <begin position="61"/>
        <end position="72"/>
    </location>
</feature>
<proteinExistence type="predicted"/>
<feature type="region of interest" description="Disordered" evidence="1">
    <location>
        <begin position="1"/>
        <end position="74"/>
    </location>
</feature>
<accession>A0A8S0TWX5</accession>
<dbReference type="Proteomes" id="UP000594638">
    <property type="component" value="Unassembled WGS sequence"/>
</dbReference>
<evidence type="ECO:0000313" key="3">
    <source>
        <dbReference type="Proteomes" id="UP000594638"/>
    </source>
</evidence>
<comment type="caution">
    <text evidence="2">The sequence shown here is derived from an EMBL/GenBank/DDBJ whole genome shotgun (WGS) entry which is preliminary data.</text>
</comment>
<gene>
    <name evidence="2" type="ORF">OLEA9_A097360</name>
</gene>
<dbReference type="Gramene" id="OE9A097360T1">
    <property type="protein sequence ID" value="OE9A097360C1"/>
    <property type="gene ID" value="OE9A097360"/>
</dbReference>
<keyword evidence="3" id="KW-1185">Reference proteome</keyword>